<dbReference type="EMBL" id="SDGV01000001">
    <property type="protein sequence ID" value="THB62419.1"/>
    <property type="molecule type" value="Genomic_DNA"/>
</dbReference>
<feature type="transmembrane region" description="Helical" evidence="1">
    <location>
        <begin position="12"/>
        <end position="34"/>
    </location>
</feature>
<gene>
    <name evidence="2" type="ORF">ESZ54_00995</name>
</gene>
<keyword evidence="3" id="KW-1185">Reference proteome</keyword>
<dbReference type="RefSeq" id="WP_136135805.1">
    <property type="nucleotide sequence ID" value="NZ_SDGV01000001.1"/>
</dbReference>
<proteinExistence type="predicted"/>
<feature type="transmembrane region" description="Helical" evidence="1">
    <location>
        <begin position="55"/>
        <end position="73"/>
    </location>
</feature>
<evidence type="ECO:0000313" key="3">
    <source>
        <dbReference type="Proteomes" id="UP000310506"/>
    </source>
</evidence>
<reference evidence="2 3" key="1">
    <citation type="submission" date="2019-01" db="EMBL/GenBank/DDBJ databases">
        <title>Vagococcus silagei sp. nov. isolated from brewer's grain.</title>
        <authorList>
            <person name="Guu J.-R."/>
        </authorList>
    </citation>
    <scope>NUCLEOTIDE SEQUENCE [LARGE SCALE GENOMIC DNA]</scope>
    <source>
        <strain evidence="2 3">2B-2</strain>
    </source>
</reference>
<evidence type="ECO:0000256" key="1">
    <source>
        <dbReference type="SAM" id="Phobius"/>
    </source>
</evidence>
<evidence type="ECO:0000313" key="2">
    <source>
        <dbReference type="EMBL" id="THB62419.1"/>
    </source>
</evidence>
<organism evidence="2 3">
    <name type="scientific">Vagococcus silagei</name>
    <dbReference type="NCBI Taxonomy" id="2508885"/>
    <lineage>
        <taxon>Bacteria</taxon>
        <taxon>Bacillati</taxon>
        <taxon>Bacillota</taxon>
        <taxon>Bacilli</taxon>
        <taxon>Lactobacillales</taxon>
        <taxon>Enterococcaceae</taxon>
        <taxon>Vagococcus</taxon>
    </lineage>
</organism>
<feature type="transmembrane region" description="Helical" evidence="1">
    <location>
        <begin position="79"/>
        <end position="99"/>
    </location>
</feature>
<comment type="caution">
    <text evidence="2">The sequence shown here is derived from an EMBL/GenBank/DDBJ whole genome shotgun (WGS) entry which is preliminary data.</text>
</comment>
<sequence length="122" mass="14118">MKNFNLKDEINNLVMLLILALVLFLFNLIILWWLERKQAKDKEAKQKEFLLFTNNYKFFAVTIIVFAIFRIIFEYGWNWSKLLIYTQGALVIGFGFVACGKLLNNKISVGGDTENSSERGGN</sequence>
<keyword evidence="1" id="KW-0812">Transmembrane</keyword>
<keyword evidence="1" id="KW-1133">Transmembrane helix</keyword>
<keyword evidence="1" id="KW-0472">Membrane</keyword>
<dbReference type="AlphaFoldDB" id="A0A4V3TVD3"/>
<protein>
    <submittedName>
        <fullName evidence="2">Uncharacterized protein</fullName>
    </submittedName>
</protein>
<accession>A0A4V3TVD3</accession>
<dbReference type="Proteomes" id="UP000310506">
    <property type="component" value="Unassembled WGS sequence"/>
</dbReference>
<name>A0A4V3TVD3_9ENTE</name>